<keyword evidence="7 12" id="KW-0297">G-protein coupled receptor</keyword>
<name>A0A7L1Z1L9_9PASS</name>
<organism evidence="14 15">
    <name type="scientific">Scytalopus superciliaris</name>
    <dbReference type="NCBI Taxonomy" id="312124"/>
    <lineage>
        <taxon>Eukaryota</taxon>
        <taxon>Metazoa</taxon>
        <taxon>Chordata</taxon>
        <taxon>Craniata</taxon>
        <taxon>Vertebrata</taxon>
        <taxon>Euteleostomi</taxon>
        <taxon>Archelosauria</taxon>
        <taxon>Archosauria</taxon>
        <taxon>Dinosauria</taxon>
        <taxon>Saurischia</taxon>
        <taxon>Theropoda</taxon>
        <taxon>Coelurosauria</taxon>
        <taxon>Aves</taxon>
        <taxon>Neognathae</taxon>
        <taxon>Neoaves</taxon>
        <taxon>Telluraves</taxon>
        <taxon>Australaves</taxon>
        <taxon>Passeriformes</taxon>
        <taxon>Rhinocryptidae</taxon>
        <taxon>Scytalopus</taxon>
    </lineage>
</organism>
<proteinExistence type="inferred from homology"/>
<feature type="transmembrane region" description="Helical" evidence="13">
    <location>
        <begin position="132"/>
        <end position="152"/>
    </location>
</feature>
<keyword evidence="3 12" id="KW-0919">Taste</keyword>
<keyword evidence="8 12" id="KW-0472">Membrane</keyword>
<comment type="similarity">
    <text evidence="2 11">Belongs to the G-protein coupled receptor T2R family.</text>
</comment>
<feature type="transmembrane region" description="Helical" evidence="13">
    <location>
        <begin position="266"/>
        <end position="288"/>
    </location>
</feature>
<feature type="non-terminal residue" evidence="14">
    <location>
        <position position="311"/>
    </location>
</feature>
<dbReference type="SUPFAM" id="SSF81321">
    <property type="entry name" value="Family A G protein-coupled receptor-like"/>
    <property type="match status" value="1"/>
</dbReference>
<comment type="caution">
    <text evidence="14">The sequence shown here is derived from an EMBL/GenBank/DDBJ whole genome shotgun (WGS) entry which is preliminary data.</text>
</comment>
<dbReference type="GO" id="GO:0033038">
    <property type="term" value="F:bitter taste receptor activity"/>
    <property type="evidence" value="ECO:0007669"/>
    <property type="project" value="InterPro"/>
</dbReference>
<keyword evidence="5 12" id="KW-0812">Transmembrane</keyword>
<evidence type="ECO:0000256" key="4">
    <source>
        <dbReference type="ARBA" id="ARBA00022606"/>
    </source>
</evidence>
<dbReference type="GO" id="GO:0004930">
    <property type="term" value="F:G protein-coupled receptor activity"/>
    <property type="evidence" value="ECO:0007669"/>
    <property type="project" value="UniProtKB-KW"/>
</dbReference>
<evidence type="ECO:0000256" key="2">
    <source>
        <dbReference type="ARBA" id="ARBA00007376"/>
    </source>
</evidence>
<evidence type="ECO:0000256" key="12">
    <source>
        <dbReference type="RuleBase" id="RU004424"/>
    </source>
</evidence>
<dbReference type="CDD" id="cd13950">
    <property type="entry name" value="7tm_TAS2R"/>
    <property type="match status" value="1"/>
</dbReference>
<dbReference type="PANTHER" id="PTHR11394:SF47">
    <property type="entry name" value="TASTE RECEPTOR TYPE 2 MEMBER 40"/>
    <property type="match status" value="1"/>
</dbReference>
<evidence type="ECO:0000256" key="7">
    <source>
        <dbReference type="ARBA" id="ARBA00023040"/>
    </source>
</evidence>
<comment type="subcellular location">
    <subcellularLocation>
        <location evidence="1 12">Membrane</location>
        <topology evidence="1 12">Multi-pass membrane protein</topology>
    </subcellularLocation>
</comment>
<evidence type="ECO:0000256" key="10">
    <source>
        <dbReference type="ARBA" id="ARBA00023224"/>
    </source>
</evidence>
<evidence type="ECO:0000256" key="11">
    <source>
        <dbReference type="RuleBase" id="RU004423"/>
    </source>
</evidence>
<evidence type="ECO:0000256" key="5">
    <source>
        <dbReference type="ARBA" id="ARBA00022692"/>
    </source>
</evidence>
<feature type="transmembrane region" description="Helical" evidence="13">
    <location>
        <begin position="238"/>
        <end position="260"/>
    </location>
</feature>
<dbReference type="PANTHER" id="PTHR11394">
    <property type="entry name" value="TASTE RECEPTOR TYPE 2"/>
    <property type="match status" value="1"/>
</dbReference>
<reference evidence="14 15" key="1">
    <citation type="submission" date="2019-09" db="EMBL/GenBank/DDBJ databases">
        <title>Bird 10,000 Genomes (B10K) Project - Family phase.</title>
        <authorList>
            <person name="Zhang G."/>
        </authorList>
    </citation>
    <scope>NUCLEOTIDE SEQUENCE [LARGE SCALE GENOMIC DNA]</scope>
    <source>
        <strain evidence="14">B10K-DU-002-46</strain>
        <tissue evidence="14">Muscle</tissue>
    </source>
</reference>
<sequence length="311" mass="35903">DQANVTLYDATAVAAVTLEAFAGMWINAFIVSVICMAWVKKKVLNSTDKILLFLGCSRFWHLCIGWTYYFLSIIYPKYFHVHPVFPLFDSVQSILNCSNFWVSTCLCVFYCIKIANFRNSFFMYLKVKIDRIVLWFLLVAVLFSLVIGIVVYDITETALCKSFNSTTQGILWKSSIRVNEHFFPSYFIIGFVFGTSFMTVVFSALLLLSSLWRHKRNMQRNSMKDLSMDAHIRAMKSILSLFVLYNINLICFILTIVYAVKGQNHVMFLISVFMYAFPGVHSLILIFSNPKLEKTMLRMLACVKCKVCMKQ</sequence>
<keyword evidence="6 13" id="KW-1133">Transmembrane helix</keyword>
<evidence type="ECO:0000256" key="1">
    <source>
        <dbReference type="ARBA" id="ARBA00004141"/>
    </source>
</evidence>
<keyword evidence="4 12" id="KW-0716">Sensory transduction</keyword>
<dbReference type="Proteomes" id="UP000580825">
    <property type="component" value="Unassembled WGS sequence"/>
</dbReference>
<dbReference type="Pfam" id="PF05296">
    <property type="entry name" value="TAS2R"/>
    <property type="match status" value="1"/>
</dbReference>
<accession>A0A7L1Z1L9</accession>
<evidence type="ECO:0000313" key="14">
    <source>
        <dbReference type="EMBL" id="NXP28833.1"/>
    </source>
</evidence>
<feature type="transmembrane region" description="Helical" evidence="13">
    <location>
        <begin position="51"/>
        <end position="71"/>
    </location>
</feature>
<keyword evidence="15" id="KW-1185">Reference proteome</keyword>
<dbReference type="InterPro" id="IPR007960">
    <property type="entry name" value="TAS2R"/>
</dbReference>
<gene>
    <name evidence="14" type="primary">Tas2r9_1</name>
    <name evidence="14" type="ORF">SCYSUP_R14328</name>
</gene>
<dbReference type="AlphaFoldDB" id="A0A7L1Z1L9"/>
<evidence type="ECO:0000313" key="15">
    <source>
        <dbReference type="Proteomes" id="UP000580825"/>
    </source>
</evidence>
<protein>
    <recommendedName>
        <fullName evidence="12">Taste receptor type 2</fullName>
    </recommendedName>
</protein>
<dbReference type="GO" id="GO:0016020">
    <property type="term" value="C:membrane"/>
    <property type="evidence" value="ECO:0007669"/>
    <property type="project" value="UniProtKB-SubCell"/>
</dbReference>
<evidence type="ECO:0000256" key="3">
    <source>
        <dbReference type="ARBA" id="ARBA00022480"/>
    </source>
</evidence>
<feature type="non-terminal residue" evidence="14">
    <location>
        <position position="1"/>
    </location>
</feature>
<dbReference type="FunFam" id="1.20.1070.10:FF:000055">
    <property type="entry name" value="Taste receptor type 2"/>
    <property type="match status" value="1"/>
</dbReference>
<keyword evidence="10 12" id="KW-0807">Transducer</keyword>
<evidence type="ECO:0000256" key="9">
    <source>
        <dbReference type="ARBA" id="ARBA00023170"/>
    </source>
</evidence>
<evidence type="ECO:0000256" key="6">
    <source>
        <dbReference type="ARBA" id="ARBA00022989"/>
    </source>
</evidence>
<dbReference type="EMBL" id="VXBX01009093">
    <property type="protein sequence ID" value="NXP28833.1"/>
    <property type="molecule type" value="Genomic_DNA"/>
</dbReference>
<feature type="transmembrane region" description="Helical" evidence="13">
    <location>
        <begin position="186"/>
        <end position="212"/>
    </location>
</feature>
<keyword evidence="9 12" id="KW-0675">Receptor</keyword>
<dbReference type="Gene3D" id="1.20.1070.10">
    <property type="entry name" value="Rhodopsin 7-helix transmembrane proteins"/>
    <property type="match status" value="1"/>
</dbReference>
<evidence type="ECO:0000256" key="13">
    <source>
        <dbReference type="SAM" id="Phobius"/>
    </source>
</evidence>
<feature type="transmembrane region" description="Helical" evidence="13">
    <location>
        <begin position="91"/>
        <end position="112"/>
    </location>
</feature>
<evidence type="ECO:0000256" key="8">
    <source>
        <dbReference type="ARBA" id="ARBA00023136"/>
    </source>
</evidence>
<feature type="transmembrane region" description="Helical" evidence="13">
    <location>
        <begin position="20"/>
        <end position="39"/>
    </location>
</feature>